<dbReference type="InterPro" id="IPR027304">
    <property type="entry name" value="Trigger_fact/SurA_dom_sf"/>
</dbReference>
<protein>
    <submittedName>
        <fullName evidence="1">Uncharacterized protein</fullName>
    </submittedName>
</protein>
<reference evidence="1" key="1">
    <citation type="submission" date="2019-08" db="EMBL/GenBank/DDBJ databases">
        <authorList>
            <person name="Kucharzyk K."/>
            <person name="Murdoch R.W."/>
            <person name="Higgins S."/>
            <person name="Loffler F."/>
        </authorList>
    </citation>
    <scope>NUCLEOTIDE SEQUENCE</scope>
</reference>
<gene>
    <name evidence="1" type="ORF">SDC9_37828</name>
</gene>
<sequence length="241" mass="28477">MKFPNNIQTRLYPNNMQKILTMILLLCCNYIVVAQSLSGDKKIVGYVNGEPVTKDEFTFFAQRNRHKVISKFRNEYKLNYHTGFWQDKSKGKTPGELLKEMTIESIVSSKVQYQLAKQYGIINDISFQSIRQYMESENKQRREALQKNIVIYGPEQYSLESYYEYLTSNMIIKLKDYMLKNDIIMVDFSQGVQRENNSTMHDDDKYYSKVHVANTQINHQYDEIIKQIIEKAKVKFDKHAD</sequence>
<dbReference type="EMBL" id="VSSQ01000338">
    <property type="protein sequence ID" value="MPL91751.1"/>
    <property type="molecule type" value="Genomic_DNA"/>
</dbReference>
<comment type="caution">
    <text evidence="1">The sequence shown here is derived from an EMBL/GenBank/DDBJ whole genome shotgun (WGS) entry which is preliminary data.</text>
</comment>
<name>A0A644VKA5_9ZZZZ</name>
<evidence type="ECO:0000313" key="1">
    <source>
        <dbReference type="EMBL" id="MPL91751.1"/>
    </source>
</evidence>
<dbReference type="AlphaFoldDB" id="A0A644VKA5"/>
<proteinExistence type="predicted"/>
<accession>A0A644VKA5</accession>
<organism evidence="1">
    <name type="scientific">bioreactor metagenome</name>
    <dbReference type="NCBI Taxonomy" id="1076179"/>
    <lineage>
        <taxon>unclassified sequences</taxon>
        <taxon>metagenomes</taxon>
        <taxon>ecological metagenomes</taxon>
    </lineage>
</organism>
<dbReference type="SUPFAM" id="SSF109998">
    <property type="entry name" value="Triger factor/SurA peptide-binding domain-like"/>
    <property type="match status" value="1"/>
</dbReference>